<feature type="compositionally biased region" description="Low complexity" evidence="8">
    <location>
        <begin position="908"/>
        <end position="924"/>
    </location>
</feature>
<feature type="compositionally biased region" description="Polar residues" evidence="8">
    <location>
        <begin position="336"/>
        <end position="348"/>
    </location>
</feature>
<proteinExistence type="predicted"/>
<feature type="compositionally biased region" description="Basic and acidic residues" evidence="8">
    <location>
        <begin position="644"/>
        <end position="653"/>
    </location>
</feature>
<feature type="compositionally biased region" description="Low complexity" evidence="8">
    <location>
        <begin position="1364"/>
        <end position="1376"/>
    </location>
</feature>
<evidence type="ECO:0000313" key="11">
    <source>
        <dbReference type="Proteomes" id="UP001149079"/>
    </source>
</evidence>
<dbReference type="RefSeq" id="XP_056522970.1">
    <property type="nucleotide sequence ID" value="XM_056663913.1"/>
</dbReference>
<dbReference type="PROSITE" id="PS50196">
    <property type="entry name" value="RANBD1"/>
    <property type="match status" value="1"/>
</dbReference>
<feature type="region of interest" description="Disordered" evidence="8">
    <location>
        <begin position="908"/>
        <end position="955"/>
    </location>
</feature>
<dbReference type="Gene3D" id="2.30.29.30">
    <property type="entry name" value="Pleckstrin-homology domain (PH domain)/Phosphotyrosine-binding domain (PTB)"/>
    <property type="match status" value="1"/>
</dbReference>
<feature type="domain" description="RanBD1" evidence="9">
    <location>
        <begin position="1384"/>
        <end position="1473"/>
    </location>
</feature>
<accession>A0A9W9H610</accession>
<feature type="compositionally biased region" description="Basic and acidic residues" evidence="8">
    <location>
        <begin position="1"/>
        <end position="16"/>
    </location>
</feature>
<reference evidence="10" key="1">
    <citation type="submission" date="2022-11" db="EMBL/GenBank/DDBJ databases">
        <authorList>
            <person name="Petersen C."/>
        </authorList>
    </citation>
    <scope>NUCLEOTIDE SEQUENCE</scope>
    <source>
        <strain evidence="10">IBT 22155</strain>
    </source>
</reference>
<dbReference type="GeneID" id="81403083"/>
<evidence type="ECO:0000259" key="9">
    <source>
        <dbReference type="PROSITE" id="PS50196"/>
    </source>
</evidence>
<dbReference type="InterPro" id="IPR000156">
    <property type="entry name" value="Ran_bind_dom"/>
</dbReference>
<evidence type="ECO:0000256" key="2">
    <source>
        <dbReference type="ARBA" id="ARBA00022448"/>
    </source>
</evidence>
<dbReference type="InterPro" id="IPR011993">
    <property type="entry name" value="PH-like_dom_sf"/>
</dbReference>
<dbReference type="OrthoDB" id="185618at2759"/>
<feature type="compositionally biased region" description="Polar residues" evidence="8">
    <location>
        <begin position="596"/>
        <end position="607"/>
    </location>
</feature>
<evidence type="ECO:0000313" key="10">
    <source>
        <dbReference type="EMBL" id="KAJ5138321.1"/>
    </source>
</evidence>
<dbReference type="Pfam" id="PF00638">
    <property type="entry name" value="Ran_BP1"/>
    <property type="match status" value="1"/>
</dbReference>
<keyword evidence="6" id="KW-0906">Nuclear pore complex</keyword>
<feature type="compositionally biased region" description="Polar residues" evidence="8">
    <location>
        <begin position="229"/>
        <end position="259"/>
    </location>
</feature>
<feature type="region of interest" description="Disordered" evidence="8">
    <location>
        <begin position="1"/>
        <end position="700"/>
    </location>
</feature>
<feature type="compositionally biased region" description="Polar residues" evidence="8">
    <location>
        <begin position="85"/>
        <end position="109"/>
    </location>
</feature>
<feature type="region of interest" description="Disordered" evidence="8">
    <location>
        <begin position="1066"/>
        <end position="1294"/>
    </location>
</feature>
<dbReference type="SMART" id="SM00160">
    <property type="entry name" value="RanBD"/>
    <property type="match status" value="1"/>
</dbReference>
<feature type="compositionally biased region" description="Low complexity" evidence="8">
    <location>
        <begin position="1066"/>
        <end position="1109"/>
    </location>
</feature>
<sequence length="1514" mass="154785">MLKRGAHGDHMRREEEGVLGMASTPDEKPQRATAAQLANRKIKDVRKRRAATPTAGAGAPETAFNPFAGAAAPAQTQSSGFPFGQAQSQSFPGASSGPNQGGIFSSGTNGQAAAPAPFSFGGGSTSFGSAPSSNPFSVDTSFGGSTQPSSNGFSFGGFNAGGQQSVPSFGGFGAQPNTSTPASTPASTGLFGKSVAHIASPADDSMQTSPDTKPKGDSMFSPKPAAGGSTFSNPFANISGQSTSTNIFAPPKTTLTEQSAAKPAESQPFKPLFGSTAAAPKPSDAQKEQPPASNPFANLSGQTSANSSNIFAPKAPVVDGASPKPADSAKPFGSLFGSTPSTQPSGPASNLFAPKPAAEEAKASNPFGNLSAPTSFGAMPSPTSFGAMPSPKVTGIESPAKAAEAQPFKPLFGTPAASKVAEADKGQTPPPAFNNIFSPKPAAETAAEKPAAEQPFKSLFGTPATSKAPEAAKESAAAPAFGNMFSPKPAAEGAAAKPIESQPFKSLFGTPATPKPAGAEKEPAAASNIFAPKVTSEEQTTVPAKTPQLGSVFGSPAPSKLGEAQNTQATPSNPFSNLSGAAAFNNPFAPKPTEQAAKSQTPSTSLFGASAAIGSNKDNKENKDNGAAALGTSLSNPFAASAHAIDETHKESATEATAQASSKFSHDASKDTSSLALPSSSSFSLPSSTSTSTVTNPPTPSDLYLASDTFIATDADSRFPRPDHPPSLDYPEIMPLKNPVPGAKEINPRHQTEAALLWKLRMLTESFKREVAKCDPMTDDIDDVILLYVDLRRELGIPIGAIDPDEEHERTNLDETEAYAQAPPTEVRQRASTPESFTIPRTRMDEPAIAKNPETGSSTVSKFAQSFSSSAPASAPVTDSAGAAAAAAAAAAPSDSVSTTPVSETTGSVAATAATAPVSTTPVSEASATPAPVASFTPPTPAGIPKFGGGATSTSASTATSAFQIPKFDGGGATSAPASAFKVPKFGAASGTDFMAQFKAKAEKTAAEEKAKRKAEDFDSDEENEEEWERKDAERQREKKAEAEAAAKKRAVFVPGVGFKFVDQDSAAAPTDAAAPTNTAAPTGTAASTDAPAPTDATSNAASAATTPTEDSAATLQAKPANPPSLFATTATSSVFGSGAQPVPASQNIFGSIKPTMKRKASTDDTDNEDELPAKKSKSIVPSDAGGSLFGRVASPPAASNTALNTAFPPAASKNPFKTPFPPTPPKPAPNTSVRPAASAMKRKASTDDTDNEDELPAKKTASKNPFKTPCPPTLPSHPTLPFPPTLPKPAPNTYVRPAALASSFPSATSLFGAPAASTASFPPAASNGLFGTSPRPSASPFGTPAASTPLFPPPAPFSGFGQAAPANASPQPAVATPSAQGGEPTASTEEDDVEAGEIFDLTRANTGEEEENVLFEDKTRAFKLDSRWASVGTGPVRLLQHPVTGRARIVARAEPSGKVVLNTYLKKELDYKLTTNSVQFLVPEEGGNLRHWALRVKRERLQEFYDLINKSKN</sequence>
<feature type="compositionally biased region" description="Basic and acidic residues" evidence="8">
    <location>
        <begin position="1028"/>
        <end position="1047"/>
    </location>
</feature>
<dbReference type="InterPro" id="IPR053074">
    <property type="entry name" value="NPC_Nucleoporin"/>
</dbReference>
<keyword evidence="7" id="KW-0539">Nucleus</keyword>
<reference evidence="10" key="2">
    <citation type="journal article" date="2023" name="IMA Fungus">
        <title>Comparative genomic study of the Penicillium genus elucidates a diverse pangenome and 15 lateral gene transfer events.</title>
        <authorList>
            <person name="Petersen C."/>
            <person name="Sorensen T."/>
            <person name="Nielsen M.R."/>
            <person name="Sondergaard T.E."/>
            <person name="Sorensen J.L."/>
            <person name="Fitzpatrick D.A."/>
            <person name="Frisvad J.C."/>
            <person name="Nielsen K.L."/>
        </authorList>
    </citation>
    <scope>NUCLEOTIDE SEQUENCE</scope>
    <source>
        <strain evidence="10">IBT 22155</strain>
    </source>
</reference>
<feature type="region of interest" description="Disordered" evidence="8">
    <location>
        <begin position="1309"/>
        <end position="1397"/>
    </location>
</feature>
<gene>
    <name evidence="10" type="ORF">N7515_003169</name>
</gene>
<dbReference type="CDD" id="cd13170">
    <property type="entry name" value="RanBD_NUP50"/>
    <property type="match status" value="1"/>
</dbReference>
<feature type="region of interest" description="Disordered" evidence="8">
    <location>
        <begin position="815"/>
        <end position="863"/>
    </location>
</feature>
<evidence type="ECO:0000256" key="5">
    <source>
        <dbReference type="ARBA" id="ARBA00023010"/>
    </source>
</evidence>
<comment type="subcellular location">
    <subcellularLocation>
        <location evidence="1">Nucleus</location>
        <location evidence="1">Nuclear pore complex</location>
    </subcellularLocation>
</comment>
<keyword evidence="11" id="KW-1185">Reference proteome</keyword>
<feature type="compositionally biased region" description="Low complexity" evidence="8">
    <location>
        <begin position="1314"/>
        <end position="1327"/>
    </location>
</feature>
<name>A0A9W9H610_9EURO</name>
<dbReference type="SUPFAM" id="SSF50729">
    <property type="entry name" value="PH domain-like"/>
    <property type="match status" value="1"/>
</dbReference>
<feature type="compositionally biased region" description="Low complexity" evidence="8">
    <location>
        <begin position="462"/>
        <end position="480"/>
    </location>
</feature>
<feature type="compositionally biased region" description="Basic and acidic residues" evidence="8">
    <location>
        <begin position="1000"/>
        <end position="1017"/>
    </location>
</feature>
<dbReference type="GO" id="GO:0051028">
    <property type="term" value="P:mRNA transport"/>
    <property type="evidence" value="ECO:0007669"/>
    <property type="project" value="UniProtKB-KW"/>
</dbReference>
<organism evidence="10 11">
    <name type="scientific">Penicillium bovifimosum</name>
    <dbReference type="NCBI Taxonomy" id="126998"/>
    <lineage>
        <taxon>Eukaryota</taxon>
        <taxon>Fungi</taxon>
        <taxon>Dikarya</taxon>
        <taxon>Ascomycota</taxon>
        <taxon>Pezizomycotina</taxon>
        <taxon>Eurotiomycetes</taxon>
        <taxon>Eurotiomycetidae</taxon>
        <taxon>Eurotiales</taxon>
        <taxon>Aspergillaceae</taxon>
        <taxon>Penicillium</taxon>
    </lineage>
</organism>
<evidence type="ECO:0000256" key="3">
    <source>
        <dbReference type="ARBA" id="ARBA00022816"/>
    </source>
</evidence>
<feature type="compositionally biased region" description="Polar residues" evidence="8">
    <location>
        <begin position="564"/>
        <end position="579"/>
    </location>
</feature>
<dbReference type="PANTHER" id="PTHR38697:SF1">
    <property type="entry name" value="NUCLEAR PORE COMPLEX PROTEIN SIMILAR TO S. CEREVISIAE NUP2 (EUROFUNG)"/>
    <property type="match status" value="1"/>
</dbReference>
<evidence type="ECO:0000256" key="1">
    <source>
        <dbReference type="ARBA" id="ARBA00004567"/>
    </source>
</evidence>
<dbReference type="GO" id="GO:0005643">
    <property type="term" value="C:nuclear pore"/>
    <property type="evidence" value="ECO:0007669"/>
    <property type="project" value="UniProtKB-SubCell"/>
</dbReference>
<dbReference type="Proteomes" id="UP001149079">
    <property type="component" value="Unassembled WGS sequence"/>
</dbReference>
<feature type="region of interest" description="Disordered" evidence="8">
    <location>
        <begin position="999"/>
        <end position="1047"/>
    </location>
</feature>
<keyword evidence="3" id="KW-0509">mRNA transport</keyword>
<evidence type="ECO:0000256" key="4">
    <source>
        <dbReference type="ARBA" id="ARBA00022927"/>
    </source>
</evidence>
<feature type="compositionally biased region" description="Low complexity" evidence="8">
    <location>
        <begin position="174"/>
        <end position="188"/>
    </location>
</feature>
<feature type="compositionally biased region" description="Acidic residues" evidence="8">
    <location>
        <begin position="1018"/>
        <end position="1027"/>
    </location>
</feature>
<feature type="compositionally biased region" description="Polar residues" evidence="8">
    <location>
        <begin position="134"/>
        <end position="148"/>
    </location>
</feature>
<dbReference type="Pfam" id="PF08911">
    <property type="entry name" value="NUP50"/>
    <property type="match status" value="1"/>
</dbReference>
<feature type="compositionally biased region" description="Low complexity" evidence="8">
    <location>
        <begin position="672"/>
        <end position="696"/>
    </location>
</feature>
<feature type="compositionally biased region" description="Low complexity" evidence="8">
    <location>
        <begin position="487"/>
        <end position="498"/>
    </location>
</feature>
<feature type="compositionally biased region" description="Polar residues" evidence="8">
    <location>
        <begin position="1127"/>
        <end position="1136"/>
    </location>
</feature>
<evidence type="ECO:0000256" key="8">
    <source>
        <dbReference type="SAM" id="MobiDB-lite"/>
    </source>
</evidence>
<evidence type="ECO:0000256" key="7">
    <source>
        <dbReference type="ARBA" id="ARBA00023242"/>
    </source>
</evidence>
<comment type="caution">
    <text evidence="10">The sequence shown here is derived from an EMBL/GenBank/DDBJ whole genome shotgun (WGS) entry which is preliminary data.</text>
</comment>
<dbReference type="GO" id="GO:0015031">
    <property type="term" value="P:protein transport"/>
    <property type="evidence" value="ECO:0007669"/>
    <property type="project" value="UniProtKB-KW"/>
</dbReference>
<protein>
    <recommendedName>
        <fullName evidence="9">RanBD1 domain-containing protein</fullName>
    </recommendedName>
</protein>
<feature type="compositionally biased region" description="Polar residues" evidence="8">
    <location>
        <begin position="295"/>
        <end position="310"/>
    </location>
</feature>
<keyword evidence="4" id="KW-0653">Protein transport</keyword>
<keyword evidence="5" id="KW-0811">Translocation</keyword>
<dbReference type="EMBL" id="JAPQKL010000003">
    <property type="protein sequence ID" value="KAJ5138321.1"/>
    <property type="molecule type" value="Genomic_DNA"/>
</dbReference>
<evidence type="ECO:0000256" key="6">
    <source>
        <dbReference type="ARBA" id="ARBA00023132"/>
    </source>
</evidence>
<keyword evidence="2" id="KW-0813">Transport</keyword>
<feature type="compositionally biased region" description="Low complexity" evidence="8">
    <location>
        <begin position="51"/>
        <end position="80"/>
    </location>
</feature>
<dbReference type="InterPro" id="IPR015007">
    <property type="entry name" value="NUP2/50/61"/>
</dbReference>
<feature type="compositionally biased region" description="Low complexity" evidence="8">
    <location>
        <begin position="110"/>
        <end position="119"/>
    </location>
</feature>
<feature type="compositionally biased region" description="Pro residues" evidence="8">
    <location>
        <begin position="1269"/>
        <end position="1291"/>
    </location>
</feature>
<feature type="compositionally biased region" description="Pro residues" evidence="8">
    <location>
        <begin position="1219"/>
        <end position="1229"/>
    </location>
</feature>
<dbReference type="PANTHER" id="PTHR38697">
    <property type="entry name" value="NUCLEAR PORE COMPLEX PROTEIN SIMILAR TO S. CEREVISIAE NUP2 (EUROFUNG)"/>
    <property type="match status" value="1"/>
</dbReference>